<keyword evidence="2" id="KW-1185">Reference proteome</keyword>
<gene>
    <name evidence="1" type="ORF">HLY00_481</name>
</gene>
<name>A0A850PM36_9MYCO</name>
<dbReference type="SUPFAM" id="SSF46785">
    <property type="entry name" value="Winged helix' DNA-binding domain"/>
    <property type="match status" value="1"/>
</dbReference>
<evidence type="ECO:0000313" key="1">
    <source>
        <dbReference type="EMBL" id="NVN49374.1"/>
    </source>
</evidence>
<organism evidence="1 2">
    <name type="scientific">Mycolicibacterium hippocampi</name>
    <dbReference type="NCBI Taxonomy" id="659824"/>
    <lineage>
        <taxon>Bacteria</taxon>
        <taxon>Bacillati</taxon>
        <taxon>Actinomycetota</taxon>
        <taxon>Actinomycetes</taxon>
        <taxon>Mycobacteriales</taxon>
        <taxon>Mycobacteriaceae</taxon>
        <taxon>Mycolicibacterium</taxon>
    </lineage>
</organism>
<dbReference type="Gene3D" id="6.10.140.2180">
    <property type="match status" value="1"/>
</dbReference>
<accession>A0A850PM36</accession>
<dbReference type="InterPro" id="IPR036388">
    <property type="entry name" value="WH-like_DNA-bd_sf"/>
</dbReference>
<protein>
    <submittedName>
        <fullName evidence="1">Uncharacterized protein</fullName>
    </submittedName>
</protein>
<dbReference type="InterPro" id="IPR036390">
    <property type="entry name" value="WH_DNA-bd_sf"/>
</dbReference>
<proteinExistence type="predicted"/>
<sequence>MASADLLLHPIRFRVVQALLDGGELTTGELRALLADVPVATLYRHVGRLADGGVLTVVSETRVRGAVERRYKLDFANAVVGDDELRAMTVDEHRQAFTVFVATLLVHFNRYLDGPDVDVVRDRASFSQVALWLSDEELDQMRSEIVEAINSRLSHKNSPGRRRRMLTTILMPDP</sequence>
<dbReference type="RefSeq" id="WP_178357746.1">
    <property type="nucleotide sequence ID" value="NZ_JABFYL010000014.1"/>
</dbReference>
<dbReference type="Gene3D" id="1.10.10.10">
    <property type="entry name" value="Winged helix-like DNA-binding domain superfamily/Winged helix DNA-binding domain"/>
    <property type="match status" value="1"/>
</dbReference>
<dbReference type="AlphaFoldDB" id="A0A850PM36"/>
<reference evidence="1 2" key="1">
    <citation type="submission" date="2020-05" db="EMBL/GenBank/DDBJ databases">
        <title>Draft genome sequence of Mycobacterium hippocampi DL, isolated from European seabass, Dicentrarchus labrax, reared in fish farms.</title>
        <authorList>
            <person name="Stathopoulou P."/>
            <person name="Asimakis E."/>
            <person name="Tzokas K."/>
            <person name="Batargias C."/>
            <person name="Tsiamis G."/>
        </authorList>
    </citation>
    <scope>NUCLEOTIDE SEQUENCE [LARGE SCALE GENOMIC DNA]</scope>
    <source>
        <strain evidence="1 2">DL</strain>
    </source>
</reference>
<dbReference type="Pfam" id="PF12840">
    <property type="entry name" value="HTH_20"/>
    <property type="match status" value="1"/>
</dbReference>
<evidence type="ECO:0000313" key="2">
    <source>
        <dbReference type="Proteomes" id="UP000570517"/>
    </source>
</evidence>
<dbReference type="EMBL" id="JABFYL010000014">
    <property type="protein sequence ID" value="NVN49374.1"/>
    <property type="molecule type" value="Genomic_DNA"/>
</dbReference>
<comment type="caution">
    <text evidence="1">The sequence shown here is derived from an EMBL/GenBank/DDBJ whole genome shotgun (WGS) entry which is preliminary data.</text>
</comment>
<dbReference type="Proteomes" id="UP000570517">
    <property type="component" value="Unassembled WGS sequence"/>
</dbReference>